<evidence type="ECO:0000256" key="8">
    <source>
        <dbReference type="ARBA" id="ARBA00022777"/>
    </source>
</evidence>
<dbReference type="FunFam" id="1.10.510.10:FF:000287">
    <property type="entry name" value="probable LRR receptor-like serine/threonine-protein kinase RKF3"/>
    <property type="match status" value="1"/>
</dbReference>
<feature type="transmembrane region" description="Helical" evidence="17">
    <location>
        <begin position="12"/>
        <end position="35"/>
    </location>
</feature>
<dbReference type="Gene3D" id="3.30.200.20">
    <property type="entry name" value="Phosphorylase Kinase, domain 1"/>
    <property type="match status" value="1"/>
</dbReference>
<feature type="domain" description="Protein kinase" evidence="18">
    <location>
        <begin position="310"/>
        <end position="631"/>
    </location>
</feature>
<evidence type="ECO:0000256" key="15">
    <source>
        <dbReference type="ARBA" id="ARBA00048679"/>
    </source>
</evidence>
<dbReference type="PROSITE" id="PS00107">
    <property type="entry name" value="PROTEIN_KINASE_ATP"/>
    <property type="match status" value="1"/>
</dbReference>
<name>A0A8T2UNZ8_CERRI</name>
<keyword evidence="9 16" id="KW-0067">ATP-binding</keyword>
<dbReference type="PROSITE" id="PS00108">
    <property type="entry name" value="PROTEIN_KINASE_ST"/>
    <property type="match status" value="1"/>
</dbReference>
<dbReference type="FunFam" id="3.30.200.20:FF:000162">
    <property type="entry name" value="Adenine nucleotide alpha hydrolase-like domain kinase"/>
    <property type="match status" value="1"/>
</dbReference>
<keyword evidence="13" id="KW-0325">Glycoprotein</keyword>
<comment type="caution">
    <text evidence="19">The sequence shown here is derived from an EMBL/GenBank/DDBJ whole genome shotgun (WGS) entry which is preliminary data.</text>
</comment>
<evidence type="ECO:0000256" key="10">
    <source>
        <dbReference type="ARBA" id="ARBA00022989"/>
    </source>
</evidence>
<accession>A0A8T2UNZ8</accession>
<dbReference type="OMA" id="IWFKLED"/>
<dbReference type="CDD" id="cd14066">
    <property type="entry name" value="STKc_IRAK"/>
    <property type="match status" value="1"/>
</dbReference>
<dbReference type="PANTHER" id="PTHR47973">
    <property type="entry name" value="CYSTEINE-RICH RECEPTOR-LIKE PROTEIN KINASE 3"/>
    <property type="match status" value="1"/>
</dbReference>
<evidence type="ECO:0000313" key="19">
    <source>
        <dbReference type="EMBL" id="KAH7435265.1"/>
    </source>
</evidence>
<keyword evidence="6" id="KW-0732">Signal</keyword>
<evidence type="ECO:0000256" key="4">
    <source>
        <dbReference type="ARBA" id="ARBA00022679"/>
    </source>
</evidence>
<comment type="subcellular location">
    <subcellularLocation>
        <location evidence="1">Membrane</location>
        <topology evidence="1">Single-pass type I membrane protein</topology>
    </subcellularLocation>
</comment>
<evidence type="ECO:0000313" key="20">
    <source>
        <dbReference type="Proteomes" id="UP000825935"/>
    </source>
</evidence>
<dbReference type="PROSITE" id="PS50011">
    <property type="entry name" value="PROTEIN_KINASE_DOM"/>
    <property type="match status" value="1"/>
</dbReference>
<keyword evidence="3" id="KW-0723">Serine/threonine-protein kinase</keyword>
<evidence type="ECO:0000256" key="6">
    <source>
        <dbReference type="ARBA" id="ARBA00022729"/>
    </source>
</evidence>
<keyword evidence="12" id="KW-0675">Receptor</keyword>
<evidence type="ECO:0000256" key="1">
    <source>
        <dbReference type="ARBA" id="ARBA00004479"/>
    </source>
</evidence>
<organism evidence="19 20">
    <name type="scientific">Ceratopteris richardii</name>
    <name type="common">Triangle waterfern</name>
    <dbReference type="NCBI Taxonomy" id="49495"/>
    <lineage>
        <taxon>Eukaryota</taxon>
        <taxon>Viridiplantae</taxon>
        <taxon>Streptophyta</taxon>
        <taxon>Embryophyta</taxon>
        <taxon>Tracheophyta</taxon>
        <taxon>Polypodiopsida</taxon>
        <taxon>Polypodiidae</taxon>
        <taxon>Polypodiales</taxon>
        <taxon>Pteridineae</taxon>
        <taxon>Pteridaceae</taxon>
        <taxon>Parkerioideae</taxon>
        <taxon>Ceratopteris</taxon>
    </lineage>
</organism>
<evidence type="ECO:0000256" key="2">
    <source>
        <dbReference type="ARBA" id="ARBA00012513"/>
    </source>
</evidence>
<evidence type="ECO:0000259" key="18">
    <source>
        <dbReference type="PROSITE" id="PS50011"/>
    </source>
</evidence>
<dbReference type="Gene3D" id="1.10.510.10">
    <property type="entry name" value="Transferase(Phosphotransferase) domain 1"/>
    <property type="match status" value="1"/>
</dbReference>
<dbReference type="InterPro" id="IPR000719">
    <property type="entry name" value="Prot_kinase_dom"/>
</dbReference>
<dbReference type="OrthoDB" id="122279at2759"/>
<reference evidence="19" key="1">
    <citation type="submission" date="2021-08" db="EMBL/GenBank/DDBJ databases">
        <title>WGS assembly of Ceratopteris richardii.</title>
        <authorList>
            <person name="Marchant D.B."/>
            <person name="Chen G."/>
            <person name="Jenkins J."/>
            <person name="Shu S."/>
            <person name="Leebens-Mack J."/>
            <person name="Grimwood J."/>
            <person name="Schmutz J."/>
            <person name="Soltis P."/>
            <person name="Soltis D."/>
            <person name="Chen Z.-H."/>
        </authorList>
    </citation>
    <scope>NUCLEOTIDE SEQUENCE</scope>
    <source>
        <strain evidence="19">Whitten #5841</strain>
        <tissue evidence="19">Leaf</tissue>
    </source>
</reference>
<keyword evidence="5 17" id="KW-0812">Transmembrane</keyword>
<protein>
    <recommendedName>
        <fullName evidence="2">non-specific serine/threonine protein kinase</fullName>
        <ecNumber evidence="2">2.7.11.1</ecNumber>
    </recommendedName>
</protein>
<evidence type="ECO:0000256" key="5">
    <source>
        <dbReference type="ARBA" id="ARBA00022692"/>
    </source>
</evidence>
<dbReference type="GO" id="GO:0005524">
    <property type="term" value="F:ATP binding"/>
    <property type="evidence" value="ECO:0007669"/>
    <property type="project" value="UniProtKB-UniRule"/>
</dbReference>
<evidence type="ECO:0000256" key="3">
    <source>
        <dbReference type="ARBA" id="ARBA00022527"/>
    </source>
</evidence>
<dbReference type="InterPro" id="IPR017441">
    <property type="entry name" value="Protein_kinase_ATP_BS"/>
</dbReference>
<dbReference type="InterPro" id="IPR011009">
    <property type="entry name" value="Kinase-like_dom_sf"/>
</dbReference>
<evidence type="ECO:0000256" key="14">
    <source>
        <dbReference type="ARBA" id="ARBA00047899"/>
    </source>
</evidence>
<dbReference type="GO" id="GO:0016020">
    <property type="term" value="C:membrane"/>
    <property type="evidence" value="ECO:0007669"/>
    <property type="project" value="UniProtKB-SubCell"/>
</dbReference>
<keyword evidence="10 17" id="KW-1133">Transmembrane helix</keyword>
<evidence type="ECO:0000256" key="17">
    <source>
        <dbReference type="SAM" id="Phobius"/>
    </source>
</evidence>
<dbReference type="EMBL" id="CM035411">
    <property type="protein sequence ID" value="KAH7435265.1"/>
    <property type="molecule type" value="Genomic_DNA"/>
</dbReference>
<dbReference type="AlphaFoldDB" id="A0A8T2UNZ8"/>
<evidence type="ECO:0000256" key="9">
    <source>
        <dbReference type="ARBA" id="ARBA00022840"/>
    </source>
</evidence>
<feature type="binding site" evidence="16">
    <location>
        <position position="338"/>
    </location>
    <ligand>
        <name>ATP</name>
        <dbReference type="ChEBI" id="CHEBI:30616"/>
    </ligand>
</feature>
<keyword evidence="4" id="KW-0808">Transferase</keyword>
<dbReference type="InterPro" id="IPR043891">
    <property type="entry name" value="SPARK"/>
</dbReference>
<keyword evidence="11 17" id="KW-0472">Membrane</keyword>
<keyword evidence="8" id="KW-0418">Kinase</keyword>
<dbReference type="Pfam" id="PF00069">
    <property type="entry name" value="Pkinase"/>
    <property type="match status" value="1"/>
</dbReference>
<keyword evidence="7 16" id="KW-0547">Nucleotide-binding</keyword>
<dbReference type="SMART" id="SM00220">
    <property type="entry name" value="S_TKc"/>
    <property type="match status" value="1"/>
</dbReference>
<comment type="catalytic activity">
    <reaction evidence="14">
        <text>L-threonyl-[protein] + ATP = O-phospho-L-threonyl-[protein] + ADP + H(+)</text>
        <dbReference type="Rhea" id="RHEA:46608"/>
        <dbReference type="Rhea" id="RHEA-COMP:11060"/>
        <dbReference type="Rhea" id="RHEA-COMP:11605"/>
        <dbReference type="ChEBI" id="CHEBI:15378"/>
        <dbReference type="ChEBI" id="CHEBI:30013"/>
        <dbReference type="ChEBI" id="CHEBI:30616"/>
        <dbReference type="ChEBI" id="CHEBI:61977"/>
        <dbReference type="ChEBI" id="CHEBI:456216"/>
        <dbReference type="EC" id="2.7.11.1"/>
    </reaction>
</comment>
<dbReference type="InterPro" id="IPR052059">
    <property type="entry name" value="CR_Ser/Thr_kinase"/>
</dbReference>
<dbReference type="InterPro" id="IPR008271">
    <property type="entry name" value="Ser/Thr_kinase_AS"/>
</dbReference>
<dbReference type="GO" id="GO:0004674">
    <property type="term" value="F:protein serine/threonine kinase activity"/>
    <property type="evidence" value="ECO:0007669"/>
    <property type="project" value="UniProtKB-KW"/>
</dbReference>
<dbReference type="Pfam" id="PF19160">
    <property type="entry name" value="SPARK"/>
    <property type="match status" value="1"/>
</dbReference>
<evidence type="ECO:0000256" key="11">
    <source>
        <dbReference type="ARBA" id="ARBA00023136"/>
    </source>
</evidence>
<dbReference type="EC" id="2.7.11.1" evidence="2"/>
<sequence length="631" mass="69319">MELHRTTCRNRQCAMAFILTAVGYLIGVISVAAAASASVSASSTSSCPVDFAYVSNFFPSSCRASPAFPSDECCGAAFNTFGLAVALYLRDFRAFEFPDNSTVFACFSAYDSALHRDGLEGFSVLRCPSFEPNLFITSPDLCSGIQTAEEWQKRIGRMDMDSSCKGDLSTSAACQACSYDVQIAIAKASRLSPNNTACFYYGVLYASSIVNTFGPVNLATAGCLLASQGTPSRKVKPHHMVIYASIGAALVIVMGCATTIFVWLWWRRRRQLYHEEFIKRNKKLLSGSVQPNVGAIWYSFDDVKNATNNFSAKNMIGEGGYSTVYKGVMQDGSQVAVKRIKNCTPEGDAEFKNEVEVIKCVRHRNLVALRGCCVASNTTFGHLRLLIYDYMPNGSLEDYLFDGKKPVLSWPDRQRIVMDTVKGLTYLHTGVQPPIIHRDIKTSNILLDEHLGAHVADFGLAKVTAEGMSHMTTRVAGTQGYLAPEYALYGQLTEKSDVYSFGVLLLVLMSGRPALDIHDAHPLVTDWAWVRVKQKNALEVVDEQIRGSGSPAVMERFVLVGILCAHLLVAFRPTMSQALKMLEGDLEIPSIPDRPLPLTQDSIDTQYDFSGASSFPETIDPCSYKSEDLLR</sequence>
<dbReference type="Proteomes" id="UP000825935">
    <property type="component" value="Chromosome 6"/>
</dbReference>
<feature type="transmembrane region" description="Helical" evidence="17">
    <location>
        <begin position="240"/>
        <end position="266"/>
    </location>
</feature>
<comment type="catalytic activity">
    <reaction evidence="15">
        <text>L-seryl-[protein] + ATP = O-phospho-L-seryl-[protein] + ADP + H(+)</text>
        <dbReference type="Rhea" id="RHEA:17989"/>
        <dbReference type="Rhea" id="RHEA-COMP:9863"/>
        <dbReference type="Rhea" id="RHEA-COMP:11604"/>
        <dbReference type="ChEBI" id="CHEBI:15378"/>
        <dbReference type="ChEBI" id="CHEBI:29999"/>
        <dbReference type="ChEBI" id="CHEBI:30616"/>
        <dbReference type="ChEBI" id="CHEBI:83421"/>
        <dbReference type="ChEBI" id="CHEBI:456216"/>
        <dbReference type="EC" id="2.7.11.1"/>
    </reaction>
</comment>
<gene>
    <name evidence="19" type="ORF">KP509_06G056700</name>
</gene>
<evidence type="ECO:0000256" key="12">
    <source>
        <dbReference type="ARBA" id="ARBA00023170"/>
    </source>
</evidence>
<evidence type="ECO:0000256" key="13">
    <source>
        <dbReference type="ARBA" id="ARBA00023180"/>
    </source>
</evidence>
<evidence type="ECO:0000256" key="7">
    <source>
        <dbReference type="ARBA" id="ARBA00022741"/>
    </source>
</evidence>
<keyword evidence="20" id="KW-1185">Reference proteome</keyword>
<evidence type="ECO:0000256" key="16">
    <source>
        <dbReference type="PROSITE-ProRule" id="PRU10141"/>
    </source>
</evidence>
<proteinExistence type="predicted"/>
<dbReference type="SUPFAM" id="SSF56112">
    <property type="entry name" value="Protein kinase-like (PK-like)"/>
    <property type="match status" value="1"/>
</dbReference>